<reference evidence="7" key="1">
    <citation type="submission" date="2021-02" db="EMBL/GenBank/DDBJ databases">
        <authorList>
            <person name="Nowell W R."/>
        </authorList>
    </citation>
    <scope>NUCLEOTIDE SEQUENCE</scope>
</reference>
<evidence type="ECO:0000256" key="5">
    <source>
        <dbReference type="SAM" id="Phobius"/>
    </source>
</evidence>
<feature type="transmembrane region" description="Helical" evidence="5">
    <location>
        <begin position="346"/>
        <end position="367"/>
    </location>
</feature>
<feature type="transmembrane region" description="Helical" evidence="5">
    <location>
        <begin position="103"/>
        <end position="124"/>
    </location>
</feature>
<dbReference type="GO" id="GO:0004930">
    <property type="term" value="F:G protein-coupled receptor activity"/>
    <property type="evidence" value="ECO:0007669"/>
    <property type="project" value="InterPro"/>
</dbReference>
<feature type="transmembrane region" description="Helical" evidence="5">
    <location>
        <begin position="304"/>
        <end position="326"/>
    </location>
</feature>
<protein>
    <recommendedName>
        <fullName evidence="9">G-protein coupled receptors family 1 profile domain-containing protein</fullName>
    </recommendedName>
</protein>
<evidence type="ECO:0000256" key="1">
    <source>
        <dbReference type="ARBA" id="ARBA00004370"/>
    </source>
</evidence>
<dbReference type="SUPFAM" id="SSF81321">
    <property type="entry name" value="Family A G protein-coupled receptor-like"/>
    <property type="match status" value="1"/>
</dbReference>
<comment type="subcellular location">
    <subcellularLocation>
        <location evidence="1">Membrane</location>
    </subcellularLocation>
</comment>
<dbReference type="EMBL" id="CAJNOJ010000171">
    <property type="protein sequence ID" value="CAF1238553.1"/>
    <property type="molecule type" value="Genomic_DNA"/>
</dbReference>
<dbReference type="Gene3D" id="1.20.1070.10">
    <property type="entry name" value="Rhodopsin 7-helix transmembrane proteins"/>
    <property type="match status" value="1"/>
</dbReference>
<feature type="transmembrane region" description="Helical" evidence="5">
    <location>
        <begin position="209"/>
        <end position="227"/>
    </location>
</feature>
<accession>A0A815AC89</accession>
<proteinExistence type="predicted"/>
<gene>
    <name evidence="6" type="ORF">EDS130_LOCUS27331</name>
    <name evidence="7" type="ORF">XAT740_LOCUS26460</name>
</gene>
<evidence type="ECO:0000256" key="2">
    <source>
        <dbReference type="ARBA" id="ARBA00022692"/>
    </source>
</evidence>
<sequence length="392" mass="45657">MKFYHLICQQYSPNLRCFHDDHQQKRLANCVGFDHQMKFDCFGQNHCENNAQCFQDPPDCPSCYYGSRCQFTTSEFGLSLDAILAYHIIPNANIFHQTSIVKLSLSLTILFMIVGLINGVLSLMTFTNKIVLEVGCDIYLLGSSYFSYVSTQISPPTSQSFLRIECYSLDFLLRICLNMDQWLNACVAMERAMTAVQGVQFVKKKSKKLAKKVSVVVLLLIILTSTHDPLYRRLFEEEDQEENKKRIWCVVNYPSSLQIYNRIMNTFLFFVSFFINFISTIVVITQKSQRQSHLRKRRSYKAMLCEQVLNHQHLLIAPIMLCILALPRLVFSYVTKCMNSTRDSWIFLSGYFISFIPLMITFLIFVLPSEFYRRECKKSISRRSNSIYPFSQ</sequence>
<dbReference type="Pfam" id="PF00001">
    <property type="entry name" value="7tm_1"/>
    <property type="match status" value="1"/>
</dbReference>
<feature type="transmembrane region" description="Helical" evidence="5">
    <location>
        <begin position="130"/>
        <end position="149"/>
    </location>
</feature>
<keyword evidence="4 5" id="KW-0472">Membrane</keyword>
<keyword evidence="3 5" id="KW-1133">Transmembrane helix</keyword>
<dbReference type="InterPro" id="IPR000276">
    <property type="entry name" value="GPCR_Rhodpsn"/>
</dbReference>
<dbReference type="Proteomes" id="UP000663852">
    <property type="component" value="Unassembled WGS sequence"/>
</dbReference>
<dbReference type="EMBL" id="CAJNOR010002152">
    <property type="protein sequence ID" value="CAF1254884.1"/>
    <property type="molecule type" value="Genomic_DNA"/>
</dbReference>
<dbReference type="AlphaFoldDB" id="A0A815AC89"/>
<name>A0A815AC89_ADIRI</name>
<comment type="caution">
    <text evidence="7">The sequence shown here is derived from an EMBL/GenBank/DDBJ whole genome shotgun (WGS) entry which is preliminary data.</text>
</comment>
<evidence type="ECO:0008006" key="9">
    <source>
        <dbReference type="Google" id="ProtNLM"/>
    </source>
</evidence>
<keyword evidence="8" id="KW-1185">Reference proteome</keyword>
<organism evidence="7 8">
    <name type="scientific">Adineta ricciae</name>
    <name type="common">Rotifer</name>
    <dbReference type="NCBI Taxonomy" id="249248"/>
    <lineage>
        <taxon>Eukaryota</taxon>
        <taxon>Metazoa</taxon>
        <taxon>Spiralia</taxon>
        <taxon>Gnathifera</taxon>
        <taxon>Rotifera</taxon>
        <taxon>Eurotatoria</taxon>
        <taxon>Bdelloidea</taxon>
        <taxon>Adinetida</taxon>
        <taxon>Adinetidae</taxon>
        <taxon>Adineta</taxon>
    </lineage>
</organism>
<keyword evidence="2 5" id="KW-0812">Transmembrane</keyword>
<evidence type="ECO:0000313" key="8">
    <source>
        <dbReference type="Proteomes" id="UP000663828"/>
    </source>
</evidence>
<evidence type="ECO:0000313" key="6">
    <source>
        <dbReference type="EMBL" id="CAF1238553.1"/>
    </source>
</evidence>
<dbReference type="OrthoDB" id="10050640at2759"/>
<evidence type="ECO:0000256" key="4">
    <source>
        <dbReference type="ARBA" id="ARBA00023136"/>
    </source>
</evidence>
<dbReference type="Proteomes" id="UP000663828">
    <property type="component" value="Unassembled WGS sequence"/>
</dbReference>
<evidence type="ECO:0000313" key="7">
    <source>
        <dbReference type="EMBL" id="CAF1254884.1"/>
    </source>
</evidence>
<feature type="transmembrane region" description="Helical" evidence="5">
    <location>
        <begin position="263"/>
        <end position="284"/>
    </location>
</feature>
<evidence type="ECO:0000256" key="3">
    <source>
        <dbReference type="ARBA" id="ARBA00022989"/>
    </source>
</evidence>
<dbReference type="GO" id="GO:0016020">
    <property type="term" value="C:membrane"/>
    <property type="evidence" value="ECO:0007669"/>
    <property type="project" value="UniProtKB-SubCell"/>
</dbReference>